<name>A0A3D9EBH1_ECTOL</name>
<dbReference type="Gene3D" id="1.10.10.10">
    <property type="entry name" value="Winged helix-like DNA-binding domain superfamily/Winged helix DNA-binding domain"/>
    <property type="match status" value="1"/>
</dbReference>
<dbReference type="AlphaFoldDB" id="A0A3D9EBH1"/>
<dbReference type="Pfam" id="PF00486">
    <property type="entry name" value="Trans_reg_C"/>
    <property type="match status" value="1"/>
</dbReference>
<dbReference type="GO" id="GO:0003677">
    <property type="term" value="F:DNA binding"/>
    <property type="evidence" value="ECO:0007669"/>
    <property type="project" value="UniProtKB-UniRule"/>
</dbReference>
<dbReference type="PANTHER" id="PTHR47691:SF3">
    <property type="entry name" value="HTH-TYPE TRANSCRIPTIONAL REGULATOR RV0890C-RELATED"/>
    <property type="match status" value="1"/>
</dbReference>
<accession>A0A3D9EBH1</accession>
<feature type="DNA-binding region" description="OmpR/PhoB-type" evidence="2">
    <location>
        <begin position="18"/>
        <end position="115"/>
    </location>
</feature>
<reference evidence="4 5" key="1">
    <citation type="submission" date="2018-07" db="EMBL/GenBank/DDBJ databases">
        <title>Genome sequencing of rice bacterial endophytes.</title>
        <authorList>
            <person name="Venturi V."/>
        </authorList>
    </citation>
    <scope>NUCLEOTIDE SEQUENCE [LARGE SCALE GENOMIC DNA]</scope>
    <source>
        <strain evidence="4 5">AG1002</strain>
    </source>
</reference>
<dbReference type="PANTHER" id="PTHR47691">
    <property type="entry name" value="REGULATOR-RELATED"/>
    <property type="match status" value="1"/>
</dbReference>
<feature type="domain" description="OmpR/PhoB-type" evidence="3">
    <location>
        <begin position="18"/>
        <end position="115"/>
    </location>
</feature>
<dbReference type="RefSeq" id="WP_181902076.1">
    <property type="nucleotide sequence ID" value="NZ_QRDL01000008.1"/>
</dbReference>
<dbReference type="Proteomes" id="UP000256988">
    <property type="component" value="Unassembled WGS sequence"/>
</dbReference>
<evidence type="ECO:0000256" key="2">
    <source>
        <dbReference type="PROSITE-ProRule" id="PRU01091"/>
    </source>
</evidence>
<dbReference type="InterPro" id="IPR001867">
    <property type="entry name" value="OmpR/PhoB-type_DNA-bd"/>
</dbReference>
<dbReference type="PRINTS" id="PR00364">
    <property type="entry name" value="DISEASERSIST"/>
</dbReference>
<sequence length="563" mass="62062">MNSIFHAKQPSARPSSLVDTFRFGCFSLHRKQRLLLRNEVPIVVGSRALDLLIAFAERPGEVLEKAELIACAWPKLVVEECNLRAQIAALRRALREDDGAEYIVNIPGRGYCFTASATGGEEEVQTDSHDLQTGRLPSLVTAPLGRTQILDRLDEQLAPGSLLSLVGPVGIGKSTLAVALANEVGRRISDGVCYLDLARVEPEEGLAHALAQVLNLPATVDFDSIVQHLSNRNLLLVLDNCDPLLEPAAMFVDHLTHWAPGCTVIATSREPLRTRGERVERLLPLPVPPRDVGCLEEALGYHSLQLLIERVRAQDLLYEIKPEDLRAAVAICRSMDGVPLDIEIAANRMLAFGMQQVAILVKTDYRLEMKGLRTAAPRHRSMRAALSLAYAALDEDEQRMLQLLSVFDGSFTLDAARSVIADEFGFAQQLLPLIDSLVEKSMLIVQSDSTKRLYRLLHSQRIFSRELLEQTGLMATLQSRRAAFAMDVVRLTASHMQQVAPELWQRVYGAESDTVRSALTWACSVQGDPAVGHELSHAVLGLPVPRERDSHPPHLTVAAARAR</sequence>
<gene>
    <name evidence="4" type="ORF">DFO60_4502</name>
</gene>
<evidence type="ECO:0000256" key="1">
    <source>
        <dbReference type="ARBA" id="ARBA00023125"/>
    </source>
</evidence>
<keyword evidence="1 2" id="KW-0238">DNA-binding</keyword>
<dbReference type="PROSITE" id="PS51755">
    <property type="entry name" value="OMPR_PHOB"/>
    <property type="match status" value="1"/>
</dbReference>
<proteinExistence type="predicted"/>
<dbReference type="InterPro" id="IPR016032">
    <property type="entry name" value="Sig_transdc_resp-reg_C-effctor"/>
</dbReference>
<comment type="caution">
    <text evidence="4">The sequence shown here is derived from an EMBL/GenBank/DDBJ whole genome shotgun (WGS) entry which is preliminary data.</text>
</comment>
<dbReference type="SUPFAM" id="SSF46894">
    <property type="entry name" value="C-terminal effector domain of the bipartite response regulators"/>
    <property type="match status" value="1"/>
</dbReference>
<dbReference type="SUPFAM" id="SSF52540">
    <property type="entry name" value="P-loop containing nucleoside triphosphate hydrolases"/>
    <property type="match status" value="1"/>
</dbReference>
<dbReference type="EMBL" id="QRDL01000008">
    <property type="protein sequence ID" value="RED00348.1"/>
    <property type="molecule type" value="Genomic_DNA"/>
</dbReference>
<dbReference type="GO" id="GO:0006355">
    <property type="term" value="P:regulation of DNA-templated transcription"/>
    <property type="evidence" value="ECO:0007669"/>
    <property type="project" value="InterPro"/>
</dbReference>
<dbReference type="InterPro" id="IPR003593">
    <property type="entry name" value="AAA+_ATPase"/>
</dbReference>
<evidence type="ECO:0000313" key="4">
    <source>
        <dbReference type="EMBL" id="RED00348.1"/>
    </source>
</evidence>
<dbReference type="SMART" id="SM00382">
    <property type="entry name" value="AAA"/>
    <property type="match status" value="1"/>
</dbReference>
<evidence type="ECO:0000313" key="5">
    <source>
        <dbReference type="Proteomes" id="UP000256988"/>
    </source>
</evidence>
<organism evidence="4 5">
    <name type="scientific">Ectopseudomonas oleovorans</name>
    <name type="common">Pseudomonas oleovorans</name>
    <dbReference type="NCBI Taxonomy" id="301"/>
    <lineage>
        <taxon>Bacteria</taxon>
        <taxon>Pseudomonadati</taxon>
        <taxon>Pseudomonadota</taxon>
        <taxon>Gammaproteobacteria</taxon>
        <taxon>Pseudomonadales</taxon>
        <taxon>Pseudomonadaceae</taxon>
        <taxon>Ectopseudomonas</taxon>
    </lineage>
</organism>
<evidence type="ECO:0000259" key="3">
    <source>
        <dbReference type="PROSITE" id="PS51755"/>
    </source>
</evidence>
<dbReference type="InterPro" id="IPR036388">
    <property type="entry name" value="WH-like_DNA-bd_sf"/>
</dbReference>
<dbReference type="SMART" id="SM00862">
    <property type="entry name" value="Trans_reg_C"/>
    <property type="match status" value="1"/>
</dbReference>
<dbReference type="Gene3D" id="3.40.50.300">
    <property type="entry name" value="P-loop containing nucleotide triphosphate hydrolases"/>
    <property type="match status" value="1"/>
</dbReference>
<dbReference type="GO" id="GO:0000160">
    <property type="term" value="P:phosphorelay signal transduction system"/>
    <property type="evidence" value="ECO:0007669"/>
    <property type="project" value="InterPro"/>
</dbReference>
<dbReference type="InterPro" id="IPR027417">
    <property type="entry name" value="P-loop_NTPase"/>
</dbReference>
<protein>
    <submittedName>
        <fullName evidence="4">Putative ATPase</fullName>
    </submittedName>
</protein>
<dbReference type="CDD" id="cd00383">
    <property type="entry name" value="trans_reg_C"/>
    <property type="match status" value="1"/>
</dbReference>